<organism evidence="1 2">
    <name type="scientific">Candidatus Manganitrophus noduliformans</name>
    <dbReference type="NCBI Taxonomy" id="2606439"/>
    <lineage>
        <taxon>Bacteria</taxon>
        <taxon>Pseudomonadati</taxon>
        <taxon>Nitrospirota</taxon>
        <taxon>Nitrospiria</taxon>
        <taxon>Candidatus Troglogloeales</taxon>
        <taxon>Candidatus Manganitrophaceae</taxon>
        <taxon>Candidatus Manganitrophus</taxon>
    </lineage>
</organism>
<dbReference type="EMBL" id="VTOW01000001">
    <property type="protein sequence ID" value="NKE70845.1"/>
    <property type="molecule type" value="Genomic_DNA"/>
</dbReference>
<proteinExistence type="predicted"/>
<dbReference type="InterPro" id="IPR003718">
    <property type="entry name" value="OsmC/Ohr_fam"/>
</dbReference>
<accession>A0A7X6DPB1</accession>
<protein>
    <submittedName>
        <fullName evidence="1">OsmC family protein</fullName>
    </submittedName>
</protein>
<reference evidence="1 2" key="1">
    <citation type="journal article" date="2020" name="Nature">
        <title>Bacterial chemolithoautotrophy via manganese oxidation.</title>
        <authorList>
            <person name="Yu H."/>
            <person name="Leadbetter J.R."/>
        </authorList>
    </citation>
    <scope>NUCLEOTIDE SEQUENCE [LARGE SCALE GENOMIC DNA]</scope>
    <source>
        <strain evidence="1 2">Mn-1</strain>
    </source>
</reference>
<name>A0A7X6DPB1_9BACT</name>
<sequence>MKELQKESMTISWTSGVQLTVAVRGHRLIIDQPKEEGGDDQGITPVEMFIASLGACIGYFAVRFCRRHNLPTEGLAVAVSWDYAEQPHRIGAISTRVNLPKGFPAAMKDRLQKVVEGCTIHNSLTHPPQIEVLLQEG</sequence>
<dbReference type="RefSeq" id="WP_168059076.1">
    <property type="nucleotide sequence ID" value="NZ_VTOW01000001.1"/>
</dbReference>
<gene>
    <name evidence="1" type="ORF">MNODULE_08850</name>
</gene>
<dbReference type="PANTHER" id="PTHR39624:SF2">
    <property type="entry name" value="OSMC-LIKE PROTEIN"/>
    <property type="match status" value="1"/>
</dbReference>
<dbReference type="SUPFAM" id="SSF82784">
    <property type="entry name" value="OsmC-like"/>
    <property type="match status" value="1"/>
</dbReference>
<dbReference type="Proteomes" id="UP000534783">
    <property type="component" value="Unassembled WGS sequence"/>
</dbReference>
<comment type="caution">
    <text evidence="1">The sequence shown here is derived from an EMBL/GenBank/DDBJ whole genome shotgun (WGS) entry which is preliminary data.</text>
</comment>
<keyword evidence="2" id="KW-1185">Reference proteome</keyword>
<dbReference type="Pfam" id="PF02566">
    <property type="entry name" value="OsmC"/>
    <property type="match status" value="1"/>
</dbReference>
<dbReference type="PANTHER" id="PTHR39624">
    <property type="entry name" value="PROTEIN INVOLVED IN RIMO-MEDIATED BETA-METHYLTHIOLATION OF RIBOSOMAL PROTEIN S12 YCAO"/>
    <property type="match status" value="1"/>
</dbReference>
<dbReference type="AlphaFoldDB" id="A0A7X6DPB1"/>
<evidence type="ECO:0000313" key="1">
    <source>
        <dbReference type="EMBL" id="NKE70845.1"/>
    </source>
</evidence>
<dbReference type="InterPro" id="IPR015946">
    <property type="entry name" value="KH_dom-like_a/b"/>
</dbReference>
<dbReference type="InterPro" id="IPR036102">
    <property type="entry name" value="OsmC/Ohrsf"/>
</dbReference>
<dbReference type="Gene3D" id="3.30.300.20">
    <property type="match status" value="1"/>
</dbReference>
<evidence type="ECO:0000313" key="2">
    <source>
        <dbReference type="Proteomes" id="UP000534783"/>
    </source>
</evidence>